<gene>
    <name evidence="3" type="ORF">DIZ80_08450</name>
</gene>
<dbReference type="Pfam" id="PF01370">
    <property type="entry name" value="Epimerase"/>
    <property type="match status" value="1"/>
</dbReference>
<dbReference type="SUPFAM" id="SSF51735">
    <property type="entry name" value="NAD(P)-binding Rossmann-fold domains"/>
    <property type="match status" value="1"/>
</dbReference>
<dbReference type="EMBL" id="QFXC01000011">
    <property type="protein sequence ID" value="RDH82321.1"/>
    <property type="molecule type" value="Genomic_DNA"/>
</dbReference>
<accession>A0A370DBS0</accession>
<dbReference type="PANTHER" id="PTHR43574">
    <property type="entry name" value="EPIMERASE-RELATED"/>
    <property type="match status" value="1"/>
</dbReference>
<evidence type="ECO:0000256" key="1">
    <source>
        <dbReference type="ARBA" id="ARBA00023027"/>
    </source>
</evidence>
<evidence type="ECO:0000259" key="2">
    <source>
        <dbReference type="Pfam" id="PF01370"/>
    </source>
</evidence>
<dbReference type="InterPro" id="IPR036291">
    <property type="entry name" value="NAD(P)-bd_dom_sf"/>
</dbReference>
<comment type="caution">
    <text evidence="3">The sequence shown here is derived from an EMBL/GenBank/DDBJ whole genome shotgun (WGS) entry which is preliminary data.</text>
</comment>
<sequence length="297" mass="32951">MLKKINIIGCGYIGKKIAHLLKSMDVEPCCFVNSRNSKSDCDSQGLQTILMDLGDSDLGLNEETISGFQNSIMVYLVPPQRKGDTDTRMKNFVLKLKSLTVPPLKIVLISTTGVYGNCKGEWIDELHPANPQADRAFRRLSAETRLQKYCDDTQVECIVFRVPGIYATDKLPVKRITSGEPIVNAEDSGLTNRIHADDLSAFCVEALLKTVSSGIYNCCDGSPSTMNDYFTKVADALKLPRPEEISLSQAQQELSSGMLSYLAESKRISNKKLLDNFETRLKYPDLDAGLKNLIQIN</sequence>
<dbReference type="AlphaFoldDB" id="A0A370DBS0"/>
<proteinExistence type="predicted"/>
<feature type="domain" description="NAD-dependent epimerase/dehydratase" evidence="2">
    <location>
        <begin position="9"/>
        <end position="218"/>
    </location>
</feature>
<keyword evidence="4" id="KW-1185">Reference proteome</keyword>
<name>A0A370DBS0_9GAMM</name>
<dbReference type="Gene3D" id="3.40.50.720">
    <property type="entry name" value="NAD(P)-binding Rossmann-like Domain"/>
    <property type="match status" value="1"/>
</dbReference>
<organism evidence="3 4">
    <name type="scientific">endosymbiont of Galathealinum brachiosum</name>
    <dbReference type="NCBI Taxonomy" id="2200906"/>
    <lineage>
        <taxon>Bacteria</taxon>
        <taxon>Pseudomonadati</taxon>
        <taxon>Pseudomonadota</taxon>
        <taxon>Gammaproteobacteria</taxon>
        <taxon>sulfur-oxidizing symbionts</taxon>
    </lineage>
</organism>
<evidence type="ECO:0000313" key="4">
    <source>
        <dbReference type="Proteomes" id="UP000254266"/>
    </source>
</evidence>
<protein>
    <submittedName>
        <fullName evidence="3">NAD(P)-dependent oxidoreductase</fullName>
    </submittedName>
</protein>
<dbReference type="Proteomes" id="UP000254266">
    <property type="component" value="Unassembled WGS sequence"/>
</dbReference>
<reference evidence="3 4" key="1">
    <citation type="journal article" date="2018" name="ISME J.">
        <title>Endosymbiont genomes yield clues of tubeworm success.</title>
        <authorList>
            <person name="Li Y."/>
            <person name="Liles M.R."/>
            <person name="Halanych K.M."/>
        </authorList>
    </citation>
    <scope>NUCLEOTIDE SEQUENCE [LARGE SCALE GENOMIC DNA]</scope>
    <source>
        <strain evidence="3">A1464</strain>
    </source>
</reference>
<evidence type="ECO:0000313" key="3">
    <source>
        <dbReference type="EMBL" id="RDH82321.1"/>
    </source>
</evidence>
<dbReference type="InterPro" id="IPR001509">
    <property type="entry name" value="Epimerase_deHydtase"/>
</dbReference>
<keyword evidence="1" id="KW-0520">NAD</keyword>